<dbReference type="InterPro" id="IPR029058">
    <property type="entry name" value="AB_hydrolase_fold"/>
</dbReference>
<dbReference type="SUPFAM" id="SSF55811">
    <property type="entry name" value="Nudix"/>
    <property type="match status" value="1"/>
</dbReference>
<sequence>MVSDRAFLFLFHRSDGILLLHTTRKKSKGPHYQVPGGHVEDEDFDSAGKPKLMYQKWSLNNAGEDDTLLPYKICATRELYEETGIDLRNSMDRLKPVQLRSPKANELQCEYKHRIFFSAQLTDQDLDHVHAGKSSKTGLTQAMNKIPPNIMLKLSEEHQGFMFERNLSKAAESLTLHSGGKVSTALRMAVENGQLSSFITQPLNDEESPEGENRETPIQCNKVIKRELDMSPCKETVPHDCHRTFYLYLPQIVCLDGKSSNETVDEIGTLPVTFVVHCYGCNSESVMTSFLPYANTHKSIIVAPEGIQRSFNALDCCGYALSSKIDDVGFFSEILVTLEKEFSYVRSSFSYAVGWSNGGFMVMNAGHLFKAISPISGYIVDFDGLKANATVGKGIFFHHSLDDPFVRSTGCCNDPDTPACCCGIFAERCVSIQDVMKNFATEVNNCNIGEGHSKSDVRLEESFVDTQRGITCFTSSSRSCVANNTICLYEHSGHFNIPSFGVAFPMVEQVMDFFARDACEINSGLWNNQRKECVCRRESGYGGTYCFDRVGYAGPTNEKSTMQLSDVEVVVSSWWRPIYKAAILIIVVAVLCVFRLRMDRRKLKDEDEISSESGEKVELVDSTTRRGL</sequence>
<dbReference type="InterPro" id="IPR015797">
    <property type="entry name" value="NUDIX_hydrolase-like_dom_sf"/>
</dbReference>
<dbReference type="SUPFAM" id="SSF53474">
    <property type="entry name" value="alpha/beta-Hydrolases"/>
    <property type="match status" value="1"/>
</dbReference>
<dbReference type="AlphaFoldDB" id="A0ABD3QAK3"/>
<gene>
    <name evidence="3" type="ORF">HJC23_000687</name>
</gene>
<dbReference type="Gene3D" id="3.40.50.1820">
    <property type="entry name" value="alpha/beta hydrolase"/>
    <property type="match status" value="1"/>
</dbReference>
<reference evidence="3 4" key="1">
    <citation type="journal article" date="2020" name="G3 (Bethesda)">
        <title>Improved Reference Genome for Cyclotella cryptica CCMP332, a Model for Cell Wall Morphogenesis, Salinity Adaptation, and Lipid Production in Diatoms (Bacillariophyta).</title>
        <authorList>
            <person name="Roberts W.R."/>
            <person name="Downey K.M."/>
            <person name="Ruck E.C."/>
            <person name="Traller J.C."/>
            <person name="Alverson A.J."/>
        </authorList>
    </citation>
    <scope>NUCLEOTIDE SEQUENCE [LARGE SCALE GENOMIC DNA]</scope>
    <source>
        <strain evidence="3 4">CCMP332</strain>
    </source>
</reference>
<accession>A0ABD3QAK3</accession>
<protein>
    <recommendedName>
        <fullName evidence="2">Nudix hydrolase domain-containing protein</fullName>
    </recommendedName>
</protein>
<dbReference type="Gene3D" id="3.90.79.10">
    <property type="entry name" value="Nucleoside Triphosphate Pyrophosphohydrolase"/>
    <property type="match status" value="1"/>
</dbReference>
<dbReference type="PROSITE" id="PS51462">
    <property type="entry name" value="NUDIX"/>
    <property type="match status" value="1"/>
</dbReference>
<comment type="caution">
    <text evidence="3">The sequence shown here is derived from an EMBL/GenBank/DDBJ whole genome shotgun (WGS) entry which is preliminary data.</text>
</comment>
<name>A0ABD3QAK3_9STRA</name>
<dbReference type="Proteomes" id="UP001516023">
    <property type="component" value="Unassembled WGS sequence"/>
</dbReference>
<evidence type="ECO:0000259" key="2">
    <source>
        <dbReference type="PROSITE" id="PS51462"/>
    </source>
</evidence>
<keyword evidence="1" id="KW-0812">Transmembrane</keyword>
<evidence type="ECO:0000256" key="1">
    <source>
        <dbReference type="SAM" id="Phobius"/>
    </source>
</evidence>
<feature type="domain" description="Nudix hydrolase" evidence="2">
    <location>
        <begin position="1"/>
        <end position="159"/>
    </location>
</feature>
<evidence type="ECO:0000313" key="4">
    <source>
        <dbReference type="Proteomes" id="UP001516023"/>
    </source>
</evidence>
<keyword evidence="4" id="KW-1185">Reference proteome</keyword>
<organism evidence="3 4">
    <name type="scientific">Cyclotella cryptica</name>
    <dbReference type="NCBI Taxonomy" id="29204"/>
    <lineage>
        <taxon>Eukaryota</taxon>
        <taxon>Sar</taxon>
        <taxon>Stramenopiles</taxon>
        <taxon>Ochrophyta</taxon>
        <taxon>Bacillariophyta</taxon>
        <taxon>Coscinodiscophyceae</taxon>
        <taxon>Thalassiosirophycidae</taxon>
        <taxon>Stephanodiscales</taxon>
        <taxon>Stephanodiscaceae</taxon>
        <taxon>Cyclotella</taxon>
    </lineage>
</organism>
<keyword evidence="1" id="KW-0472">Membrane</keyword>
<keyword evidence="1" id="KW-1133">Transmembrane helix</keyword>
<proteinExistence type="predicted"/>
<evidence type="ECO:0000313" key="3">
    <source>
        <dbReference type="EMBL" id="KAL3796934.1"/>
    </source>
</evidence>
<feature type="transmembrane region" description="Helical" evidence="1">
    <location>
        <begin position="574"/>
        <end position="594"/>
    </location>
</feature>
<dbReference type="InterPro" id="IPR000086">
    <property type="entry name" value="NUDIX_hydrolase_dom"/>
</dbReference>
<dbReference type="EMBL" id="JABMIG020000058">
    <property type="protein sequence ID" value="KAL3796934.1"/>
    <property type="molecule type" value="Genomic_DNA"/>
</dbReference>